<keyword evidence="3" id="KW-1185">Reference proteome</keyword>
<accession>A0A8X6JLY8</accession>
<protein>
    <submittedName>
        <fullName evidence="2">Uncharacterized protein</fullName>
    </submittedName>
</protein>
<dbReference type="EMBL" id="BMAW01044078">
    <property type="protein sequence ID" value="GFS42736.1"/>
    <property type="molecule type" value="Genomic_DNA"/>
</dbReference>
<feature type="region of interest" description="Disordered" evidence="1">
    <location>
        <begin position="31"/>
        <end position="51"/>
    </location>
</feature>
<name>A0A8X6JLY8_NEPPI</name>
<evidence type="ECO:0000313" key="2">
    <source>
        <dbReference type="EMBL" id="GFS42736.1"/>
    </source>
</evidence>
<dbReference type="Proteomes" id="UP000887013">
    <property type="component" value="Unassembled WGS sequence"/>
</dbReference>
<sequence length="109" mass="13030">MPYLINRSFGVLRQHKTRYFRLKKDLVRRPTKATVGRPSHQTLVHHDQKSFSPDLPTNENIKIKMWFCTFFFLFSKKNSNTEASEIYQRHSSKSSNYNNGYLKDRLCEQ</sequence>
<feature type="region of interest" description="Disordered" evidence="1">
    <location>
        <begin position="84"/>
        <end position="109"/>
    </location>
</feature>
<organism evidence="2 3">
    <name type="scientific">Nephila pilipes</name>
    <name type="common">Giant wood spider</name>
    <name type="synonym">Nephila maculata</name>
    <dbReference type="NCBI Taxonomy" id="299642"/>
    <lineage>
        <taxon>Eukaryota</taxon>
        <taxon>Metazoa</taxon>
        <taxon>Ecdysozoa</taxon>
        <taxon>Arthropoda</taxon>
        <taxon>Chelicerata</taxon>
        <taxon>Arachnida</taxon>
        <taxon>Araneae</taxon>
        <taxon>Araneomorphae</taxon>
        <taxon>Entelegynae</taxon>
        <taxon>Araneoidea</taxon>
        <taxon>Nephilidae</taxon>
        <taxon>Nephila</taxon>
    </lineage>
</organism>
<comment type="caution">
    <text evidence="2">The sequence shown here is derived from an EMBL/GenBank/DDBJ whole genome shotgun (WGS) entry which is preliminary data.</text>
</comment>
<gene>
    <name evidence="2" type="ORF">NPIL_468431</name>
</gene>
<proteinExistence type="predicted"/>
<dbReference type="AlphaFoldDB" id="A0A8X6JLY8"/>
<evidence type="ECO:0000256" key="1">
    <source>
        <dbReference type="SAM" id="MobiDB-lite"/>
    </source>
</evidence>
<evidence type="ECO:0000313" key="3">
    <source>
        <dbReference type="Proteomes" id="UP000887013"/>
    </source>
</evidence>
<reference evidence="2" key="1">
    <citation type="submission" date="2020-08" db="EMBL/GenBank/DDBJ databases">
        <title>Multicomponent nature underlies the extraordinary mechanical properties of spider dragline silk.</title>
        <authorList>
            <person name="Kono N."/>
            <person name="Nakamura H."/>
            <person name="Mori M."/>
            <person name="Yoshida Y."/>
            <person name="Ohtoshi R."/>
            <person name="Malay A.D."/>
            <person name="Moran D.A.P."/>
            <person name="Tomita M."/>
            <person name="Numata K."/>
            <person name="Arakawa K."/>
        </authorList>
    </citation>
    <scope>NUCLEOTIDE SEQUENCE</scope>
</reference>